<dbReference type="EMBL" id="WJXW01000015">
    <property type="protein sequence ID" value="KAF9729773.1"/>
    <property type="molecule type" value="Genomic_DNA"/>
</dbReference>
<gene>
    <name evidence="2" type="ORF">PMIN01_11706</name>
</gene>
<keyword evidence="3" id="KW-1185">Reference proteome</keyword>
<sequence length="187" mass="21327">MEQARNVLILKGNVPAEKVLDLLDDLLSRITGRNGHTPEPWQLFSFSNLRNEIEKLIVKPCLVESQNDAQEEPCHTFIWKPHKAGQESKHITANDYDLEKKNPKGLTSKGHNRKIYVSIRPPAANHEEARSEREETAPMEPTKESQGFFQHFAFVVDASDPDNSFDWGMLDAAADELSGWLEFHQSY</sequence>
<feature type="compositionally biased region" description="Basic and acidic residues" evidence="1">
    <location>
        <begin position="125"/>
        <end position="136"/>
    </location>
</feature>
<name>A0A9P6KJT9_9PLEO</name>
<dbReference type="OrthoDB" id="3811724at2759"/>
<accession>A0A9P6KJT9</accession>
<evidence type="ECO:0000313" key="3">
    <source>
        <dbReference type="Proteomes" id="UP000756921"/>
    </source>
</evidence>
<dbReference type="AlphaFoldDB" id="A0A9P6KJT9"/>
<evidence type="ECO:0000256" key="1">
    <source>
        <dbReference type="SAM" id="MobiDB-lite"/>
    </source>
</evidence>
<evidence type="ECO:0000313" key="2">
    <source>
        <dbReference type="EMBL" id="KAF9729773.1"/>
    </source>
</evidence>
<organism evidence="2 3">
    <name type="scientific">Paraphaeosphaeria minitans</name>
    <dbReference type="NCBI Taxonomy" id="565426"/>
    <lineage>
        <taxon>Eukaryota</taxon>
        <taxon>Fungi</taxon>
        <taxon>Dikarya</taxon>
        <taxon>Ascomycota</taxon>
        <taxon>Pezizomycotina</taxon>
        <taxon>Dothideomycetes</taxon>
        <taxon>Pleosporomycetidae</taxon>
        <taxon>Pleosporales</taxon>
        <taxon>Massarineae</taxon>
        <taxon>Didymosphaeriaceae</taxon>
        <taxon>Paraphaeosphaeria</taxon>
    </lineage>
</organism>
<reference evidence="2" key="1">
    <citation type="journal article" date="2020" name="Mol. Plant Microbe Interact.">
        <title>Genome Sequence of the Biocontrol Agent Coniothyrium minitans strain Conio (IMI 134523).</title>
        <authorList>
            <person name="Patel D."/>
            <person name="Shittu T.A."/>
            <person name="Baroncelli R."/>
            <person name="Muthumeenakshi S."/>
            <person name="Osborne T.H."/>
            <person name="Janganan T.K."/>
            <person name="Sreenivasaprasad S."/>
        </authorList>
    </citation>
    <scope>NUCLEOTIDE SEQUENCE</scope>
    <source>
        <strain evidence="2">Conio</strain>
    </source>
</reference>
<comment type="caution">
    <text evidence="2">The sequence shown here is derived from an EMBL/GenBank/DDBJ whole genome shotgun (WGS) entry which is preliminary data.</text>
</comment>
<feature type="region of interest" description="Disordered" evidence="1">
    <location>
        <begin position="120"/>
        <end position="142"/>
    </location>
</feature>
<dbReference type="Proteomes" id="UP000756921">
    <property type="component" value="Unassembled WGS sequence"/>
</dbReference>
<protein>
    <submittedName>
        <fullName evidence="2">Uncharacterized protein</fullName>
    </submittedName>
</protein>
<proteinExistence type="predicted"/>